<accession>A0A318TK54</accession>
<organism evidence="1 2">
    <name type="scientific">Ureibacillus chungkukjangi</name>
    <dbReference type="NCBI Taxonomy" id="1202712"/>
    <lineage>
        <taxon>Bacteria</taxon>
        <taxon>Bacillati</taxon>
        <taxon>Bacillota</taxon>
        <taxon>Bacilli</taxon>
        <taxon>Bacillales</taxon>
        <taxon>Caryophanaceae</taxon>
        <taxon>Ureibacillus</taxon>
    </lineage>
</organism>
<evidence type="ECO:0000313" key="1">
    <source>
        <dbReference type="EMBL" id="PYF05192.1"/>
    </source>
</evidence>
<dbReference type="EMBL" id="QJTJ01000018">
    <property type="protein sequence ID" value="PYF05192.1"/>
    <property type="molecule type" value="Genomic_DNA"/>
</dbReference>
<evidence type="ECO:0000313" key="2">
    <source>
        <dbReference type="Proteomes" id="UP000247416"/>
    </source>
</evidence>
<keyword evidence="2" id="KW-1185">Reference proteome</keyword>
<gene>
    <name evidence="1" type="ORF">BJ095_1189</name>
</gene>
<name>A0A318TK54_9BACL</name>
<dbReference type="Proteomes" id="UP000247416">
    <property type="component" value="Unassembled WGS sequence"/>
</dbReference>
<reference evidence="1 2" key="1">
    <citation type="submission" date="2018-06" db="EMBL/GenBank/DDBJ databases">
        <title>Genomic Encyclopedia of Archaeal and Bacterial Type Strains, Phase II (KMG-II): from individual species to whole genera.</title>
        <authorList>
            <person name="Goeker M."/>
        </authorList>
    </citation>
    <scope>NUCLEOTIDE SEQUENCE [LARGE SCALE GENOMIC DNA]</scope>
    <source>
        <strain evidence="1 2">KACC 16626</strain>
    </source>
</reference>
<comment type="caution">
    <text evidence="1">The sequence shown here is derived from an EMBL/GenBank/DDBJ whole genome shotgun (WGS) entry which is preliminary data.</text>
</comment>
<protein>
    <recommendedName>
        <fullName evidence="3">NIPSNAP protein</fullName>
    </recommendedName>
</protein>
<proteinExistence type="predicted"/>
<dbReference type="AlphaFoldDB" id="A0A318TK54"/>
<sequence>MSVHVYQTFEIKQDKFKEAIENLQEIKKYRNDSYDHEVEVLIPITGYDYTYAIMATYDGLAEMEFQDRKMFDDDEYLKLVGKLFLEHVVQGTMVTQIYRGINKKVSSKDEKKSEE</sequence>
<dbReference type="OrthoDB" id="2921817at2"/>
<evidence type="ECO:0008006" key="3">
    <source>
        <dbReference type="Google" id="ProtNLM"/>
    </source>
</evidence>
<dbReference type="RefSeq" id="WP_107935576.1">
    <property type="nucleotide sequence ID" value="NZ_CP085009.1"/>
</dbReference>